<evidence type="ECO:0000313" key="1">
    <source>
        <dbReference type="EMBL" id="PKA70460.1"/>
    </source>
</evidence>
<dbReference type="EMBL" id="PHHE01000001">
    <property type="protein sequence ID" value="PKA70460.1"/>
    <property type="molecule type" value="Genomic_DNA"/>
</dbReference>
<keyword evidence="2" id="KW-1185">Reference proteome</keyword>
<reference evidence="1 2" key="1">
    <citation type="submission" date="2017-11" db="EMBL/GenBank/DDBJ databases">
        <title>Genome sequencing of a diverse group of Pseudomonas species.</title>
        <authorList>
            <person name="Loper J."/>
        </authorList>
    </citation>
    <scope>NUCLEOTIDE SEQUENCE [LARGE SCALE GENOMIC DNA]</scope>
    <source>
        <strain evidence="1 2">LMG 25716</strain>
    </source>
</reference>
<dbReference type="Proteomes" id="UP000232455">
    <property type="component" value="Unassembled WGS sequence"/>
</dbReference>
<organism evidence="1 2">
    <name type="scientific">Pseudomonas baetica</name>
    <dbReference type="NCBI Taxonomy" id="674054"/>
    <lineage>
        <taxon>Bacteria</taxon>
        <taxon>Pseudomonadati</taxon>
        <taxon>Pseudomonadota</taxon>
        <taxon>Gammaproteobacteria</taxon>
        <taxon>Pseudomonadales</taxon>
        <taxon>Pseudomonadaceae</taxon>
        <taxon>Pseudomonas</taxon>
    </lineage>
</organism>
<dbReference type="RefSeq" id="WP_100846848.1">
    <property type="nucleotide sequence ID" value="NZ_PHHE01000001.1"/>
</dbReference>
<sequence>MGTGTQNKGDKQPLGIERFFRLGLIIGDDSRELAVKLIHLIRGHGIYKVKPSKDDKSNNIRFLGAVHDGWKLAQNLIIEKLIHNLREIEALEKEKIRLHQMRLPTEKADTVKTISKLKLENLIFRRFVDSIVWGILDNEHSTIRRLPIKNTGDNLSIKNIEDARPTIDEYNECPLTIAILSDITTFVHHGDIVKRSPSGVVFIELKSGKKGTSITRTAQIAQNLNCAIANEILTRDFDNKDKQQLKRTKNQIERNNNLSSTLRSNLGKDSLTGLNLKIEETKVTPTFYINELMDCRKRLEENGNYAITVIDNCLYVGMYKTLEMAYVGFNSWMSMIECKSKIYNLTDSFHDALSRPLVSLDMPTEFVIEIFKGDIIMVACLDIEKFLDLSNSIYPSMITLTTPPRRVDVENIHIKGKALTMSMGDEFGIGYLGGGLLTRMAYDLQKPSSILQMQYAKSNHFYYIPPTTQ</sequence>
<proteinExistence type="predicted"/>
<accession>A0ABX4Q111</accession>
<comment type="caution">
    <text evidence="1">The sequence shown here is derived from an EMBL/GenBank/DDBJ whole genome shotgun (WGS) entry which is preliminary data.</text>
</comment>
<gene>
    <name evidence="1" type="ORF">ATI02_3366</name>
</gene>
<name>A0ABX4Q111_9PSED</name>
<protein>
    <submittedName>
        <fullName evidence="1">Uncharacterized protein</fullName>
    </submittedName>
</protein>
<evidence type="ECO:0000313" key="2">
    <source>
        <dbReference type="Proteomes" id="UP000232455"/>
    </source>
</evidence>